<name>A0A5C6SCP3_FUSOC</name>
<accession>A0A5C6SCP3</accession>
<dbReference type="AlphaFoldDB" id="A0A5C6SCP3"/>
<reference evidence="2 3" key="1">
    <citation type="submission" date="2019-07" db="EMBL/GenBank/DDBJ databases">
        <title>The First High-Quality Draft Genome Sequence of the Causal Agent of the Current Panama Disease Epidemic.</title>
        <authorList>
            <person name="Warmington R.J."/>
            <person name="Kay W."/>
            <person name="Jeffries A."/>
            <person name="Bebber D."/>
            <person name="Moore K."/>
            <person name="Studholme D.J."/>
        </authorList>
    </citation>
    <scope>NUCLEOTIDE SEQUENCE [LARGE SCALE GENOMIC DNA]</scope>
    <source>
        <strain evidence="2 3">TR4</strain>
    </source>
</reference>
<feature type="compositionally biased region" description="Low complexity" evidence="1">
    <location>
        <begin position="267"/>
        <end position="363"/>
    </location>
</feature>
<gene>
    <name evidence="2" type="ORF">FocTR4_00016288</name>
</gene>
<dbReference type="EMBL" id="VMNF01000015">
    <property type="protein sequence ID" value="TXB96206.1"/>
    <property type="molecule type" value="Genomic_DNA"/>
</dbReference>
<evidence type="ECO:0000313" key="3">
    <source>
        <dbReference type="Proteomes" id="UP000321331"/>
    </source>
</evidence>
<sequence length="376" mass="38668">MGSQISVVTSTDATAVASAIFNGAGVSVTDATFEKSYWEENGLGGNLGSAGIFTSGPFGIGSGGILTTGYSRDADDSSYGQNVDTQIDGSDYCGPDTTNAAVLSVELVVEPEYNGLSIEFILATEEDFVNPDPVGIYLDGVQYAVDTSGNRITAKSEYLASPIGITEPSNPSRSTQYERSSPPLIMGLPAAPGAHTMIFAICDANNGLFDSGLMVKAGGCVDCEADIKINYATTTTTVGPTPFVRTIQASGTVSGTVVYGVPEDATTTTEDVATSTEVTATTTEAITSSEDSSTAATTQSTEVLSTTELSSTTNADTTSTHTSESLSWSESSTQILATTTSEESASATGTTTTIDPSTTMMSTQGGFTTIRRGCRP</sequence>
<comment type="caution">
    <text evidence="2">The sequence shown here is derived from an EMBL/GenBank/DDBJ whole genome shotgun (WGS) entry which is preliminary data.</text>
</comment>
<dbReference type="Proteomes" id="UP000321331">
    <property type="component" value="Unassembled WGS sequence"/>
</dbReference>
<feature type="region of interest" description="Disordered" evidence="1">
    <location>
        <begin position="267"/>
        <end position="376"/>
    </location>
</feature>
<protein>
    <submittedName>
        <fullName evidence="2">Uncharacterized protein</fullName>
    </submittedName>
</protein>
<dbReference type="InterPro" id="IPR049804">
    <property type="entry name" value="Choice_anch_L"/>
</dbReference>
<evidence type="ECO:0000313" key="2">
    <source>
        <dbReference type="EMBL" id="TXB96206.1"/>
    </source>
</evidence>
<dbReference type="NCBIfam" id="NF038133">
    <property type="entry name" value="choice_anch_L"/>
    <property type="match status" value="1"/>
</dbReference>
<proteinExistence type="predicted"/>
<evidence type="ECO:0000256" key="1">
    <source>
        <dbReference type="SAM" id="MobiDB-lite"/>
    </source>
</evidence>
<organism evidence="2 3">
    <name type="scientific">Fusarium oxysporum f. sp. cubense</name>
    <dbReference type="NCBI Taxonomy" id="61366"/>
    <lineage>
        <taxon>Eukaryota</taxon>
        <taxon>Fungi</taxon>
        <taxon>Dikarya</taxon>
        <taxon>Ascomycota</taxon>
        <taxon>Pezizomycotina</taxon>
        <taxon>Sordariomycetes</taxon>
        <taxon>Hypocreomycetidae</taxon>
        <taxon>Hypocreales</taxon>
        <taxon>Nectriaceae</taxon>
        <taxon>Fusarium</taxon>
        <taxon>Fusarium oxysporum species complex</taxon>
    </lineage>
</organism>